<dbReference type="HAMAP" id="MF_01930">
    <property type="entry name" value="PurN"/>
    <property type="match status" value="1"/>
</dbReference>
<dbReference type="InterPro" id="IPR036477">
    <property type="entry name" value="Formyl_transf_N_sf"/>
</dbReference>
<dbReference type="EMBL" id="JAVREH010000002">
    <property type="protein sequence ID" value="MDT0260248.1"/>
    <property type="molecule type" value="Genomic_DNA"/>
</dbReference>
<evidence type="ECO:0000256" key="4">
    <source>
        <dbReference type="ARBA" id="ARBA00038440"/>
    </source>
</evidence>
<dbReference type="Pfam" id="PF00551">
    <property type="entry name" value="Formyl_trans_N"/>
    <property type="match status" value="1"/>
</dbReference>
<dbReference type="CDD" id="cd08645">
    <property type="entry name" value="FMT_core_GART"/>
    <property type="match status" value="1"/>
</dbReference>
<dbReference type="EC" id="2.1.2.2" evidence="6"/>
<evidence type="ECO:0000313" key="9">
    <source>
        <dbReference type="Proteomes" id="UP001183176"/>
    </source>
</evidence>
<reference evidence="9" key="1">
    <citation type="submission" date="2023-07" db="EMBL/GenBank/DDBJ databases">
        <title>30 novel species of actinomycetes from the DSMZ collection.</title>
        <authorList>
            <person name="Nouioui I."/>
        </authorList>
    </citation>
    <scope>NUCLEOTIDE SEQUENCE [LARGE SCALE GENOMIC DNA]</scope>
    <source>
        <strain evidence="9">DSM 44399</strain>
    </source>
</reference>
<dbReference type="PANTHER" id="PTHR43369:SF2">
    <property type="entry name" value="PHOSPHORIBOSYLGLYCINAMIDE FORMYLTRANSFERASE"/>
    <property type="match status" value="1"/>
</dbReference>
<feature type="site" description="Raises pKa of active site His" evidence="6">
    <location>
        <position position="144"/>
    </location>
</feature>
<feature type="active site" description="Proton donor" evidence="6">
    <location>
        <position position="108"/>
    </location>
</feature>
<comment type="similarity">
    <text evidence="4 6">Belongs to the GART family.</text>
</comment>
<dbReference type="PROSITE" id="PS00373">
    <property type="entry name" value="GART"/>
    <property type="match status" value="1"/>
</dbReference>
<evidence type="ECO:0000256" key="5">
    <source>
        <dbReference type="ARBA" id="ARBA00047664"/>
    </source>
</evidence>
<dbReference type="InterPro" id="IPR004607">
    <property type="entry name" value="GART"/>
</dbReference>
<keyword evidence="3 6" id="KW-0658">Purine biosynthesis</keyword>
<evidence type="ECO:0000256" key="2">
    <source>
        <dbReference type="ARBA" id="ARBA00022679"/>
    </source>
</evidence>
<keyword evidence="2 6" id="KW-0808">Transferase</keyword>
<dbReference type="InterPro" id="IPR001555">
    <property type="entry name" value="GART_AS"/>
</dbReference>
<evidence type="ECO:0000256" key="3">
    <source>
        <dbReference type="ARBA" id="ARBA00022755"/>
    </source>
</evidence>
<evidence type="ECO:0000256" key="1">
    <source>
        <dbReference type="ARBA" id="ARBA00005054"/>
    </source>
</evidence>
<accession>A0ABU2J6C2</accession>
<dbReference type="NCBIfam" id="TIGR00639">
    <property type="entry name" value="PurN"/>
    <property type="match status" value="1"/>
</dbReference>
<dbReference type="RefSeq" id="WP_311421402.1">
    <property type="nucleotide sequence ID" value="NZ_JAVREH010000002.1"/>
</dbReference>
<evidence type="ECO:0000259" key="7">
    <source>
        <dbReference type="Pfam" id="PF00551"/>
    </source>
</evidence>
<dbReference type="Gene3D" id="3.40.50.170">
    <property type="entry name" value="Formyl transferase, N-terminal domain"/>
    <property type="match status" value="1"/>
</dbReference>
<feature type="domain" description="Formyl transferase N-terminal" evidence="7">
    <location>
        <begin position="4"/>
        <end position="180"/>
    </location>
</feature>
<organism evidence="8 9">
    <name type="scientific">Jatrophihabitans lederbergiae</name>
    <dbReference type="NCBI Taxonomy" id="3075547"/>
    <lineage>
        <taxon>Bacteria</taxon>
        <taxon>Bacillati</taxon>
        <taxon>Actinomycetota</taxon>
        <taxon>Actinomycetes</taxon>
        <taxon>Jatrophihabitantales</taxon>
        <taxon>Jatrophihabitantaceae</taxon>
        <taxon>Jatrophihabitans</taxon>
    </lineage>
</organism>
<gene>
    <name evidence="6 8" type="primary">purN</name>
    <name evidence="8" type="ORF">RM423_02455</name>
</gene>
<feature type="binding site" evidence="6">
    <location>
        <position position="106"/>
    </location>
    <ligand>
        <name>(6R)-10-formyltetrahydrofolate</name>
        <dbReference type="ChEBI" id="CHEBI:195366"/>
    </ligand>
</feature>
<dbReference type="PANTHER" id="PTHR43369">
    <property type="entry name" value="PHOSPHORIBOSYLGLYCINAMIDE FORMYLTRANSFERASE"/>
    <property type="match status" value="1"/>
</dbReference>
<comment type="caution">
    <text evidence="8">The sequence shown here is derived from an EMBL/GenBank/DDBJ whole genome shotgun (WGS) entry which is preliminary data.</text>
</comment>
<dbReference type="SUPFAM" id="SSF53328">
    <property type="entry name" value="Formyltransferase"/>
    <property type="match status" value="1"/>
</dbReference>
<comment type="caution">
    <text evidence="6">Lacks conserved residue(s) required for the propagation of feature annotation.</text>
</comment>
<protein>
    <recommendedName>
        <fullName evidence="6">Phosphoribosylglycinamide formyltransferase</fullName>
        <ecNumber evidence="6">2.1.2.2</ecNumber>
    </recommendedName>
    <alternativeName>
        <fullName evidence="6">5'-phosphoribosylglycinamide transformylase</fullName>
    </alternativeName>
    <alternativeName>
        <fullName evidence="6">GAR transformylase</fullName>
        <shortName evidence="6">GART</shortName>
    </alternativeName>
</protein>
<evidence type="ECO:0000256" key="6">
    <source>
        <dbReference type="HAMAP-Rule" id="MF_01930"/>
    </source>
</evidence>
<evidence type="ECO:0000313" key="8">
    <source>
        <dbReference type="EMBL" id="MDT0260248.1"/>
    </source>
</evidence>
<comment type="function">
    <text evidence="6">Catalyzes the transfer of a formyl group from 10-formyltetrahydrofolate to 5-phospho-ribosyl-glycinamide (GAR), producing 5-phospho-ribosyl-N-formylglycinamide (FGAR) and tetrahydrofolate.</text>
</comment>
<dbReference type="GO" id="GO:0004644">
    <property type="term" value="F:phosphoribosylglycinamide formyltransferase activity"/>
    <property type="evidence" value="ECO:0007669"/>
    <property type="project" value="UniProtKB-EC"/>
</dbReference>
<feature type="binding site" evidence="6">
    <location>
        <position position="66"/>
    </location>
    <ligand>
        <name>(6R)-10-formyltetrahydrofolate</name>
        <dbReference type="ChEBI" id="CHEBI:195366"/>
    </ligand>
</feature>
<keyword evidence="9" id="KW-1185">Reference proteome</keyword>
<dbReference type="Proteomes" id="UP001183176">
    <property type="component" value="Unassembled WGS sequence"/>
</dbReference>
<comment type="pathway">
    <text evidence="1 6">Purine metabolism; IMP biosynthesis via de novo pathway; N(2)-formyl-N(1)-(5-phospho-D-ribosyl)glycinamide from N(1)-(5-phospho-D-ribosyl)glycinamide (10-formyl THF route): step 1/1.</text>
</comment>
<sequence length="188" mass="19288">MTARLLVLASGLGSTLQAVLDAAAEPGFGGSVVAAGTDRPGSPAMRRAESAGVPTFAVALADHPDRAAWDAALADALAGYRPDLVVLAGFMRVLAAGTVTRFDMVNTHPSLLPSFPGAHAIEDALAHGVKVTGVTVHRVDAGLDSGPILAQAAVPVLDGDTADTLRERIQAMEKPLFIDTIRQLCGSM</sequence>
<proteinExistence type="inferred from homology"/>
<dbReference type="InterPro" id="IPR002376">
    <property type="entry name" value="Formyl_transf_N"/>
</dbReference>
<name>A0ABU2J6C2_9ACTN</name>
<comment type="catalytic activity">
    <reaction evidence="5 6">
        <text>N(1)-(5-phospho-beta-D-ribosyl)glycinamide + (6R)-10-formyltetrahydrofolate = N(2)-formyl-N(1)-(5-phospho-beta-D-ribosyl)glycinamide + (6S)-5,6,7,8-tetrahydrofolate + H(+)</text>
        <dbReference type="Rhea" id="RHEA:15053"/>
        <dbReference type="ChEBI" id="CHEBI:15378"/>
        <dbReference type="ChEBI" id="CHEBI:57453"/>
        <dbReference type="ChEBI" id="CHEBI:143788"/>
        <dbReference type="ChEBI" id="CHEBI:147286"/>
        <dbReference type="ChEBI" id="CHEBI:195366"/>
        <dbReference type="EC" id="2.1.2.2"/>
    </reaction>
</comment>